<proteinExistence type="predicted"/>
<dbReference type="OrthoDB" id="147332at2759"/>
<sequence>MVCSKCQKLTKGTTLATPEVKKKSEMYYGSPASSSKGADKKSVTLANAGVTKSKLLSKSAKNPYAHLAHIRKMAEGQSNHCPATRVDPSQQTRVAASNT</sequence>
<organism evidence="2 3">
    <name type="scientific">Pseudallescheria apiosperma</name>
    <name type="common">Scedosporium apiospermum</name>
    <dbReference type="NCBI Taxonomy" id="563466"/>
    <lineage>
        <taxon>Eukaryota</taxon>
        <taxon>Fungi</taxon>
        <taxon>Dikarya</taxon>
        <taxon>Ascomycota</taxon>
        <taxon>Pezizomycotina</taxon>
        <taxon>Sordariomycetes</taxon>
        <taxon>Hypocreomycetidae</taxon>
        <taxon>Microascales</taxon>
        <taxon>Microascaceae</taxon>
        <taxon>Scedosporium</taxon>
    </lineage>
</organism>
<dbReference type="RefSeq" id="XP_016644609.1">
    <property type="nucleotide sequence ID" value="XM_016785827.1"/>
</dbReference>
<evidence type="ECO:0000313" key="3">
    <source>
        <dbReference type="Proteomes" id="UP000028545"/>
    </source>
</evidence>
<dbReference type="AlphaFoldDB" id="A0A084GBU8"/>
<name>A0A084GBU8_PSEDA</name>
<dbReference type="VEuPathDB" id="FungiDB:SAPIO_CDS2923"/>
<feature type="region of interest" description="Disordered" evidence="1">
    <location>
        <begin position="24"/>
        <end position="43"/>
    </location>
</feature>
<evidence type="ECO:0000256" key="1">
    <source>
        <dbReference type="SAM" id="MobiDB-lite"/>
    </source>
</evidence>
<dbReference type="KEGG" id="sapo:SAPIO_CDS2923"/>
<evidence type="ECO:0000313" key="2">
    <source>
        <dbReference type="EMBL" id="KEZ44810.1"/>
    </source>
</evidence>
<dbReference type="HOGENOM" id="CLU_2321686_0_0_1"/>
<evidence type="ECO:0008006" key="4">
    <source>
        <dbReference type="Google" id="ProtNLM"/>
    </source>
</evidence>
<dbReference type="GeneID" id="27721995"/>
<feature type="compositionally biased region" description="Polar residues" evidence="1">
    <location>
        <begin position="76"/>
        <end position="99"/>
    </location>
</feature>
<dbReference type="OMA" id="KKTEMYY"/>
<protein>
    <recommendedName>
        <fullName evidence="4">Cysteine-rich interactor of PDZ three</fullName>
    </recommendedName>
</protein>
<dbReference type="Proteomes" id="UP000028545">
    <property type="component" value="Unassembled WGS sequence"/>
</dbReference>
<dbReference type="EMBL" id="JOWA01000087">
    <property type="protein sequence ID" value="KEZ44810.1"/>
    <property type="molecule type" value="Genomic_DNA"/>
</dbReference>
<gene>
    <name evidence="2" type="ORF">SAPIO_CDS2923</name>
</gene>
<reference evidence="2 3" key="1">
    <citation type="journal article" date="2014" name="Genome Announc.">
        <title>Draft genome sequence of the pathogenic fungus Scedosporium apiospermum.</title>
        <authorList>
            <person name="Vandeputte P."/>
            <person name="Ghamrawi S."/>
            <person name="Rechenmann M."/>
            <person name="Iltis A."/>
            <person name="Giraud S."/>
            <person name="Fleury M."/>
            <person name="Thornton C."/>
            <person name="Delhaes L."/>
            <person name="Meyer W."/>
            <person name="Papon N."/>
            <person name="Bouchara J.P."/>
        </authorList>
    </citation>
    <scope>NUCLEOTIDE SEQUENCE [LARGE SCALE GENOMIC DNA]</scope>
    <source>
        <strain evidence="2 3">IHEM 14462</strain>
    </source>
</reference>
<accession>A0A084GBU8</accession>
<feature type="region of interest" description="Disordered" evidence="1">
    <location>
        <begin position="75"/>
        <end position="99"/>
    </location>
</feature>
<comment type="caution">
    <text evidence="2">The sequence shown here is derived from an EMBL/GenBank/DDBJ whole genome shotgun (WGS) entry which is preliminary data.</text>
</comment>
<keyword evidence="3" id="KW-1185">Reference proteome</keyword>